<proteinExistence type="predicted"/>
<evidence type="ECO:0000259" key="2">
    <source>
        <dbReference type="PROSITE" id="PS50943"/>
    </source>
</evidence>
<evidence type="ECO:0000256" key="1">
    <source>
        <dbReference type="ARBA" id="ARBA00023125"/>
    </source>
</evidence>
<dbReference type="PROSITE" id="PS50943">
    <property type="entry name" value="HTH_CROC1"/>
    <property type="match status" value="1"/>
</dbReference>
<dbReference type="CDD" id="cd00093">
    <property type="entry name" value="HTH_XRE"/>
    <property type="match status" value="1"/>
</dbReference>
<dbReference type="Gene3D" id="1.10.260.40">
    <property type="entry name" value="lambda repressor-like DNA-binding domains"/>
    <property type="match status" value="1"/>
</dbReference>
<comment type="caution">
    <text evidence="3">The sequence shown here is derived from an EMBL/GenBank/DDBJ whole genome shotgun (WGS) entry which is preliminary data.</text>
</comment>
<dbReference type="SUPFAM" id="SSF47413">
    <property type="entry name" value="lambda repressor-like DNA-binding domains"/>
    <property type="match status" value="1"/>
</dbReference>
<dbReference type="InterPro" id="IPR001387">
    <property type="entry name" value="Cro/C1-type_HTH"/>
</dbReference>
<name>A0ABX1X1Y1_9BACT</name>
<accession>A0ABX1X1Y1</accession>
<sequence>MLHIGIKIAELRKQKGWSQNDLAKAIGASRDIIGKYERNENTPSLEMAQKLAEVFGVTVDFILGKGSMARYDKEAIKRLEDIEHLDPDTRKMLFKVIDTFLRDAKARQAYGS</sequence>
<reference evidence="3 4" key="1">
    <citation type="submission" date="2018-12" db="EMBL/GenBank/DDBJ databases">
        <title>Marinifilum JC070 sp. nov., a marine bacterium isolated from Yongle Blue Hole in the South China Sea.</title>
        <authorList>
            <person name="Fu T."/>
        </authorList>
    </citation>
    <scope>NUCLEOTIDE SEQUENCE [LARGE SCALE GENOMIC DNA]</scope>
    <source>
        <strain evidence="3 4">JC070</strain>
    </source>
</reference>
<dbReference type="PANTHER" id="PTHR46558">
    <property type="entry name" value="TRACRIPTIONAL REGULATORY PROTEIN-RELATED-RELATED"/>
    <property type="match status" value="1"/>
</dbReference>
<dbReference type="Pfam" id="PF01381">
    <property type="entry name" value="HTH_3"/>
    <property type="match status" value="1"/>
</dbReference>
<protein>
    <submittedName>
        <fullName evidence="3">XRE family transcriptional regulator</fullName>
    </submittedName>
</protein>
<dbReference type="PANTHER" id="PTHR46558:SF11">
    <property type="entry name" value="HTH-TYPE TRANSCRIPTIONAL REGULATOR XRE"/>
    <property type="match status" value="1"/>
</dbReference>
<dbReference type="NCBIfam" id="NF041951">
    <property type="entry name" value="phage_RstR"/>
    <property type="match status" value="1"/>
</dbReference>
<feature type="domain" description="HTH cro/C1-type" evidence="2">
    <location>
        <begin position="8"/>
        <end position="62"/>
    </location>
</feature>
<dbReference type="InterPro" id="IPR049639">
    <property type="entry name" value="RstR"/>
</dbReference>
<dbReference type="EMBL" id="RZNH01000070">
    <property type="protein sequence ID" value="NOU62319.1"/>
    <property type="molecule type" value="Genomic_DNA"/>
</dbReference>
<organism evidence="3 4">
    <name type="scientific">Marinifilum caeruleilacunae</name>
    <dbReference type="NCBI Taxonomy" id="2499076"/>
    <lineage>
        <taxon>Bacteria</taxon>
        <taxon>Pseudomonadati</taxon>
        <taxon>Bacteroidota</taxon>
        <taxon>Bacteroidia</taxon>
        <taxon>Marinilabiliales</taxon>
        <taxon>Marinifilaceae</taxon>
    </lineage>
</organism>
<evidence type="ECO:0000313" key="3">
    <source>
        <dbReference type="EMBL" id="NOU62319.1"/>
    </source>
</evidence>
<gene>
    <name evidence="3" type="ORF">ELS83_21215</name>
</gene>
<keyword evidence="4" id="KW-1185">Reference proteome</keyword>
<dbReference type="SMART" id="SM00530">
    <property type="entry name" value="HTH_XRE"/>
    <property type="match status" value="1"/>
</dbReference>
<keyword evidence="1" id="KW-0238">DNA-binding</keyword>
<evidence type="ECO:0000313" key="4">
    <source>
        <dbReference type="Proteomes" id="UP000732105"/>
    </source>
</evidence>
<dbReference type="Proteomes" id="UP000732105">
    <property type="component" value="Unassembled WGS sequence"/>
</dbReference>
<dbReference type="RefSeq" id="WP_171597575.1">
    <property type="nucleotide sequence ID" value="NZ_RZNH01000070.1"/>
</dbReference>
<dbReference type="InterPro" id="IPR010982">
    <property type="entry name" value="Lambda_DNA-bd_dom_sf"/>
</dbReference>